<proteinExistence type="predicted"/>
<dbReference type="Proteomes" id="UP000031189">
    <property type="component" value="Unassembled WGS sequence"/>
</dbReference>
<feature type="domain" description="PD-(D/E)XK nuclease" evidence="1">
    <location>
        <begin position="28"/>
        <end position="111"/>
    </location>
</feature>
<dbReference type="RefSeq" id="WP_039680156.1">
    <property type="nucleotide sequence ID" value="NZ_JWHR01000109.1"/>
</dbReference>
<protein>
    <recommendedName>
        <fullName evidence="1">PD-(D/E)XK nuclease domain-containing protein</fullName>
    </recommendedName>
</protein>
<evidence type="ECO:0000313" key="2">
    <source>
        <dbReference type="EMBL" id="KHS56705.1"/>
    </source>
</evidence>
<dbReference type="OrthoDB" id="5361365at2"/>
<evidence type="ECO:0000259" key="1">
    <source>
        <dbReference type="Pfam" id="PF20472"/>
    </source>
</evidence>
<organism evidence="2 3">
    <name type="scientific">Terrisporobacter othiniensis</name>
    <dbReference type="NCBI Taxonomy" id="1577792"/>
    <lineage>
        <taxon>Bacteria</taxon>
        <taxon>Bacillati</taxon>
        <taxon>Bacillota</taxon>
        <taxon>Clostridia</taxon>
        <taxon>Peptostreptococcales</taxon>
        <taxon>Peptostreptococcaceae</taxon>
        <taxon>Terrisporobacter</taxon>
    </lineage>
</organism>
<accession>A0A0B3WQE9</accession>
<dbReference type="AlphaFoldDB" id="A0A0B3WQE9"/>
<dbReference type="InterPro" id="IPR046821">
    <property type="entry name" value="PDDEXK_11"/>
</dbReference>
<dbReference type="STRING" id="1577792.QX51_12030"/>
<keyword evidence="3" id="KW-1185">Reference proteome</keyword>
<reference evidence="2 3" key="1">
    <citation type="submission" date="2014-12" db="EMBL/GenBank/DDBJ databases">
        <title>Draft genome sequence of Terrisporobacter sp. 08-306576, isolated from the blood culture of a bacteremia patient.</title>
        <authorList>
            <person name="Lund L.C."/>
            <person name="Sydenham T.V."/>
            <person name="Hogh S.V."/>
            <person name="Skov M.N."/>
            <person name="Kemp M."/>
            <person name="Justesen U.S."/>
        </authorList>
    </citation>
    <scope>NUCLEOTIDE SEQUENCE [LARGE SCALE GENOMIC DNA]</scope>
    <source>
        <strain evidence="2 3">08-306576</strain>
    </source>
</reference>
<evidence type="ECO:0000313" key="3">
    <source>
        <dbReference type="Proteomes" id="UP000031189"/>
    </source>
</evidence>
<sequence>MSRKPNTVGGGAQTNKNGLHFERTTSLNDALINQGYKISNYKITKDGQYIGMSMDKHKLYSEFLNPRGVDYTKIISRKLLPDEALYNDSNKTLYIIEKKFQQGNGSVDEKLQTCDFKKKQYKKLVLSLNLKVEYIYVLCDWFAQAKYRDVFDYIKDSGCHYYFNEIPLSLLGI</sequence>
<gene>
    <name evidence="2" type="ORF">QX51_12030</name>
</gene>
<name>A0A0B3WQE9_9FIRM</name>
<dbReference type="EMBL" id="JWHR01000109">
    <property type="protein sequence ID" value="KHS56705.1"/>
    <property type="molecule type" value="Genomic_DNA"/>
</dbReference>
<dbReference type="Pfam" id="PF20472">
    <property type="entry name" value="PDDEXK_11"/>
    <property type="match status" value="1"/>
</dbReference>
<comment type="caution">
    <text evidence="2">The sequence shown here is derived from an EMBL/GenBank/DDBJ whole genome shotgun (WGS) entry which is preliminary data.</text>
</comment>